<dbReference type="AlphaFoldDB" id="A0A016T9X2"/>
<sequence>MAEAFERVLFDAAHSDLTIEDEKDPEDNDEKMDVDWNVDCEKIETRSSSLFIDFGGEPIPIEQLYSIGRTGGADVSRMKAEAEAQVDRQLAAQESTLSLPPAASSLRKALKKSYCVQRRQ</sequence>
<evidence type="ECO:0000313" key="1">
    <source>
        <dbReference type="EMBL" id="EYB99773.1"/>
    </source>
</evidence>
<name>A0A016T9X2_9BILA</name>
<proteinExistence type="predicted"/>
<reference evidence="2" key="1">
    <citation type="journal article" date="2015" name="Nat. Genet.">
        <title>The genome and transcriptome of the zoonotic hookworm Ancylostoma ceylanicum identify infection-specific gene families.</title>
        <authorList>
            <person name="Schwarz E.M."/>
            <person name="Hu Y."/>
            <person name="Antoshechkin I."/>
            <person name="Miller M.M."/>
            <person name="Sternberg P.W."/>
            <person name="Aroian R.V."/>
        </authorList>
    </citation>
    <scope>NUCLEOTIDE SEQUENCE</scope>
    <source>
        <strain evidence="2">HY135</strain>
    </source>
</reference>
<gene>
    <name evidence="1" type="primary">Acey_s0120.g929</name>
    <name evidence="1" type="ORF">Y032_0120g929</name>
</gene>
<evidence type="ECO:0000313" key="2">
    <source>
        <dbReference type="Proteomes" id="UP000024635"/>
    </source>
</evidence>
<organism evidence="1 2">
    <name type="scientific">Ancylostoma ceylanicum</name>
    <dbReference type="NCBI Taxonomy" id="53326"/>
    <lineage>
        <taxon>Eukaryota</taxon>
        <taxon>Metazoa</taxon>
        <taxon>Ecdysozoa</taxon>
        <taxon>Nematoda</taxon>
        <taxon>Chromadorea</taxon>
        <taxon>Rhabditida</taxon>
        <taxon>Rhabditina</taxon>
        <taxon>Rhabditomorpha</taxon>
        <taxon>Strongyloidea</taxon>
        <taxon>Ancylostomatidae</taxon>
        <taxon>Ancylostomatinae</taxon>
        <taxon>Ancylostoma</taxon>
    </lineage>
</organism>
<accession>A0A016T9X2</accession>
<dbReference type="EMBL" id="JARK01001456">
    <property type="protein sequence ID" value="EYB99773.1"/>
    <property type="molecule type" value="Genomic_DNA"/>
</dbReference>
<protein>
    <submittedName>
        <fullName evidence="1">Uncharacterized protein</fullName>
    </submittedName>
</protein>
<comment type="caution">
    <text evidence="1">The sequence shown here is derived from an EMBL/GenBank/DDBJ whole genome shotgun (WGS) entry which is preliminary data.</text>
</comment>
<keyword evidence="2" id="KW-1185">Reference proteome</keyword>
<dbReference type="Proteomes" id="UP000024635">
    <property type="component" value="Unassembled WGS sequence"/>
</dbReference>